<dbReference type="InterPro" id="IPR002885">
    <property type="entry name" value="PPR_rpt"/>
</dbReference>
<dbReference type="Gene3D" id="1.25.40.10">
    <property type="entry name" value="Tetratricopeptide repeat domain"/>
    <property type="match status" value="3"/>
</dbReference>
<sequence>MYVSRNVCGRCASRMHLVAATGRPHAACFSSYPAHLPSEATTPSESPQRAVEAGAPPAELASTRRRRLLGSRSAGFQRPPSALDEAAVAIFKDVVRKPTGAGTVSRRSSVSEWDLATKMKGLDRSNAGARDKLRRFQADIWPHLEDMRGQIPRHLWICTMDFLAGICDTVAREGLTGVSIDLSRICARIGKLELSLRGQLVSSLCHRLITEELSSPDPSASPVLQELLDLWKHISQLRRVSQGHKAPLRFVLPSADEILTVVDAENRGSSQIAPATKALSSILIQFRTEEALALVPGLLATVAVLSDPRLTKPDKAAEAAPLLRLVATALQQAIPDETYVRGVFEDKMRVPPMKVTELQAYVLAQWAQASAMLQDADAPWRHAGPENPRRPGGPASSGLSAFHKQLRGAYRSRNTGAIISIWQDLRARMAQRPHLVRQMREEPDFLDFCIFVWCAVRRPAKLQETLHLMDEIQVQPTIKSYTAMMHGWKVCKETDKVTALWDKLVESGTRLDTVVWTERISGLIEGGRPQAGLRALAEMMALWKQAVEQKGHQGAAAVAVQPSIEVVNAVFKGLVRLDVKAASEVLAWASRHGIEPNVRTYNVLIRQSFRSDAADDVQRLLRTMNSRGVEPDAATFTIILEEVLGAMHNASAAEQVLAVQQVLAEIEAAGLRANAETYGKMLYAVASLTNGGADEAIAAVQRHMRGAGLAATPHVVTILLERALARDPPTPGAVQAILREHGLTGISQGDQTLWERVASAHAAMGDTDAAMAVFADLARAERPVTSLPCLTDLVRALVAAERREDARGVVNATLAHKAAERRGGLDGDRYWRHHFWHLAGGEGLLDWDKLPLELQERLREAS</sequence>
<evidence type="ECO:0000256" key="3">
    <source>
        <dbReference type="SAM" id="MobiDB-lite"/>
    </source>
</evidence>
<dbReference type="GeneID" id="68358178"/>
<feature type="compositionally biased region" description="Basic and acidic residues" evidence="3">
    <location>
        <begin position="379"/>
        <end position="389"/>
    </location>
</feature>
<gene>
    <name evidence="4" type="ORF">HRG_09049</name>
</gene>
<dbReference type="PANTHER" id="PTHR47941">
    <property type="entry name" value="PENTATRICOPEPTIDE REPEAT-CONTAINING PROTEIN 3, MITOCHONDRIAL"/>
    <property type="match status" value="1"/>
</dbReference>
<organism evidence="4 5">
    <name type="scientific">Hirsutella rhossiliensis</name>
    <dbReference type="NCBI Taxonomy" id="111463"/>
    <lineage>
        <taxon>Eukaryota</taxon>
        <taxon>Fungi</taxon>
        <taxon>Dikarya</taxon>
        <taxon>Ascomycota</taxon>
        <taxon>Pezizomycotina</taxon>
        <taxon>Sordariomycetes</taxon>
        <taxon>Hypocreomycetidae</taxon>
        <taxon>Hypocreales</taxon>
        <taxon>Ophiocordycipitaceae</taxon>
        <taxon>Hirsutella</taxon>
    </lineage>
</organism>
<comment type="caution">
    <text evidence="4">The sequence shown here is derived from an EMBL/GenBank/DDBJ whole genome shotgun (WGS) entry which is preliminary data.</text>
</comment>
<accession>A0A9P8MPR7</accession>
<dbReference type="OrthoDB" id="185373at2759"/>
<feature type="region of interest" description="Disordered" evidence="3">
    <location>
        <begin position="36"/>
        <end position="64"/>
    </location>
</feature>
<reference evidence="4" key="1">
    <citation type="submission" date="2021-09" db="EMBL/GenBank/DDBJ databases">
        <title>A high-quality genome of the endoparasitic fungus Hirsutella rhossiliensis with a comparison of Hirsutella genomes reveals transposable elements contributing to genome size variation.</title>
        <authorList>
            <person name="Lin R."/>
            <person name="Jiao Y."/>
            <person name="Sun X."/>
            <person name="Ling J."/>
            <person name="Xie B."/>
            <person name="Cheng X."/>
        </authorList>
    </citation>
    <scope>NUCLEOTIDE SEQUENCE</scope>
    <source>
        <strain evidence="4">HR02</strain>
    </source>
</reference>
<dbReference type="Proteomes" id="UP000824596">
    <property type="component" value="Unassembled WGS sequence"/>
</dbReference>
<dbReference type="Pfam" id="PF13812">
    <property type="entry name" value="PPR_3"/>
    <property type="match status" value="1"/>
</dbReference>
<feature type="repeat" description="PPR" evidence="2">
    <location>
        <begin position="597"/>
        <end position="631"/>
    </location>
</feature>
<evidence type="ECO:0000256" key="2">
    <source>
        <dbReference type="PROSITE-ProRule" id="PRU00708"/>
    </source>
</evidence>
<keyword evidence="1" id="KW-0677">Repeat</keyword>
<dbReference type="EMBL" id="JAIZPD010000011">
    <property type="protein sequence ID" value="KAH0960028.1"/>
    <property type="molecule type" value="Genomic_DNA"/>
</dbReference>
<evidence type="ECO:0000313" key="5">
    <source>
        <dbReference type="Proteomes" id="UP000824596"/>
    </source>
</evidence>
<evidence type="ECO:0000256" key="1">
    <source>
        <dbReference type="ARBA" id="ARBA00022737"/>
    </source>
</evidence>
<feature type="region of interest" description="Disordered" evidence="3">
    <location>
        <begin position="379"/>
        <end position="398"/>
    </location>
</feature>
<keyword evidence="5" id="KW-1185">Reference proteome</keyword>
<dbReference type="PROSITE" id="PS51375">
    <property type="entry name" value="PPR"/>
    <property type="match status" value="1"/>
</dbReference>
<proteinExistence type="predicted"/>
<dbReference type="AlphaFoldDB" id="A0A9P8MPR7"/>
<evidence type="ECO:0000313" key="4">
    <source>
        <dbReference type="EMBL" id="KAH0960028.1"/>
    </source>
</evidence>
<protein>
    <submittedName>
        <fullName evidence="4">PPR repeat family domain-containing protein</fullName>
    </submittedName>
</protein>
<name>A0A9P8MPR7_9HYPO</name>
<dbReference type="InterPro" id="IPR011990">
    <property type="entry name" value="TPR-like_helical_dom_sf"/>
</dbReference>
<dbReference type="RefSeq" id="XP_044717541.1">
    <property type="nucleotide sequence ID" value="XM_044867520.1"/>
</dbReference>